<dbReference type="SUPFAM" id="SSF143120">
    <property type="entry name" value="YefM-like"/>
    <property type="match status" value="1"/>
</dbReference>
<comment type="caution">
    <text evidence="3">The sequence shown here is derived from an EMBL/GenBank/DDBJ whole genome shotgun (WGS) entry which is preliminary data.</text>
</comment>
<dbReference type="Gene3D" id="3.40.1620.10">
    <property type="entry name" value="YefM-like domain"/>
    <property type="match status" value="1"/>
</dbReference>
<dbReference type="AlphaFoldDB" id="A0A1F7S053"/>
<evidence type="ECO:0000256" key="2">
    <source>
        <dbReference type="RuleBase" id="RU362080"/>
    </source>
</evidence>
<dbReference type="InterPro" id="IPR036165">
    <property type="entry name" value="YefM-like_sf"/>
</dbReference>
<accession>A0A1F7S053</accession>
<dbReference type="InterPro" id="IPR006442">
    <property type="entry name" value="Antitoxin_Phd/YefM"/>
</dbReference>
<dbReference type="EMBL" id="MGDD01000095">
    <property type="protein sequence ID" value="OGL47159.1"/>
    <property type="molecule type" value="Genomic_DNA"/>
</dbReference>
<protein>
    <recommendedName>
        <fullName evidence="2">Antitoxin</fullName>
    </recommendedName>
</protein>
<evidence type="ECO:0000313" key="3">
    <source>
        <dbReference type="EMBL" id="OGL47159.1"/>
    </source>
</evidence>
<reference evidence="3 4" key="1">
    <citation type="journal article" date="2016" name="Nat. Commun.">
        <title>Thousands of microbial genomes shed light on interconnected biogeochemical processes in an aquifer system.</title>
        <authorList>
            <person name="Anantharaman K."/>
            <person name="Brown C.T."/>
            <person name="Hug L.A."/>
            <person name="Sharon I."/>
            <person name="Castelle C.J."/>
            <person name="Probst A.J."/>
            <person name="Thomas B.C."/>
            <person name="Singh A."/>
            <person name="Wilkins M.J."/>
            <person name="Karaoz U."/>
            <person name="Brodie E.L."/>
            <person name="Williams K.H."/>
            <person name="Hubbard S.S."/>
            <person name="Banfield J.F."/>
        </authorList>
    </citation>
    <scope>NUCLEOTIDE SEQUENCE [LARGE SCALE GENOMIC DNA]</scope>
</reference>
<comment type="function">
    <text evidence="2">Antitoxin component of a type II toxin-antitoxin (TA) system.</text>
</comment>
<evidence type="ECO:0000313" key="4">
    <source>
        <dbReference type="Proteomes" id="UP000179266"/>
    </source>
</evidence>
<gene>
    <name evidence="3" type="ORF">A2161_14190</name>
</gene>
<sequence>MVKKMENLFSVTEAKSKFSELINRVIYRKERIIVTKKGKKVAILIPLEDETKKEAAGLIIAQGSLTGLDNEIDKMTDNIYKQRKNEITREVNL</sequence>
<dbReference type="Proteomes" id="UP000179266">
    <property type="component" value="Unassembled WGS sequence"/>
</dbReference>
<dbReference type="Pfam" id="PF02604">
    <property type="entry name" value="PhdYeFM_antitox"/>
    <property type="match status" value="1"/>
</dbReference>
<name>A0A1F7S053_9BACT</name>
<organism evidence="3 4">
    <name type="scientific">Candidatus Schekmanbacteria bacterium RBG_13_48_7</name>
    <dbReference type="NCBI Taxonomy" id="1817878"/>
    <lineage>
        <taxon>Bacteria</taxon>
        <taxon>Candidatus Schekmaniibacteriota</taxon>
    </lineage>
</organism>
<dbReference type="NCBIfam" id="TIGR01552">
    <property type="entry name" value="phd_fam"/>
    <property type="match status" value="1"/>
</dbReference>
<evidence type="ECO:0000256" key="1">
    <source>
        <dbReference type="ARBA" id="ARBA00009981"/>
    </source>
</evidence>
<comment type="similarity">
    <text evidence="1 2">Belongs to the phD/YefM antitoxin family.</text>
</comment>
<proteinExistence type="inferred from homology"/>